<evidence type="ECO:0000256" key="1">
    <source>
        <dbReference type="SAM" id="MobiDB-lite"/>
    </source>
</evidence>
<evidence type="ECO:0000313" key="2">
    <source>
        <dbReference type="EMBL" id="KAF0034186.1"/>
    </source>
</evidence>
<comment type="caution">
    <text evidence="2">The sequence shown here is derived from an EMBL/GenBank/DDBJ whole genome shotgun (WGS) entry which is preliminary data.</text>
</comment>
<reference evidence="2 3" key="1">
    <citation type="submission" date="2019-06" db="EMBL/GenBank/DDBJ databases">
        <title>Draft genomes of female and male turbot (Scophthalmus maximus).</title>
        <authorList>
            <person name="Xu H."/>
            <person name="Xu X.-W."/>
            <person name="Shao C."/>
            <person name="Chen S."/>
        </authorList>
    </citation>
    <scope>NUCLEOTIDE SEQUENCE [LARGE SCALE GENOMIC DNA]</scope>
    <source>
        <strain evidence="2">Ysfricsl-2016a</strain>
        <tissue evidence="2">Blood</tissue>
    </source>
</reference>
<dbReference type="EMBL" id="VEVO01000012">
    <property type="protein sequence ID" value="KAF0034186.1"/>
    <property type="molecule type" value="Genomic_DNA"/>
</dbReference>
<accession>A0A6A4SGA1</accession>
<name>A0A6A4SGA1_SCOMX</name>
<dbReference type="AlphaFoldDB" id="A0A6A4SGA1"/>
<proteinExistence type="predicted"/>
<sequence>MPRAVADVCRYQKDILFAPSERSLPNWRVIFNNANGCRLNLSELTPFKKKHLVGREHVDRPLGRETTDCLIGQNIQGPDVLTFFSLLPKCLSVTLTRCLRRSSIQPEAKATGIDEAKKKRKVTAGNVQ</sequence>
<feature type="region of interest" description="Disordered" evidence="1">
    <location>
        <begin position="104"/>
        <end position="128"/>
    </location>
</feature>
<dbReference type="Proteomes" id="UP000438429">
    <property type="component" value="Unassembled WGS sequence"/>
</dbReference>
<protein>
    <submittedName>
        <fullName evidence="2">Uncharacterized protein</fullName>
    </submittedName>
</protein>
<evidence type="ECO:0000313" key="3">
    <source>
        <dbReference type="Proteomes" id="UP000438429"/>
    </source>
</evidence>
<gene>
    <name evidence="2" type="ORF">F2P81_014252</name>
</gene>
<organism evidence="2 3">
    <name type="scientific">Scophthalmus maximus</name>
    <name type="common">Turbot</name>
    <name type="synonym">Psetta maxima</name>
    <dbReference type="NCBI Taxonomy" id="52904"/>
    <lineage>
        <taxon>Eukaryota</taxon>
        <taxon>Metazoa</taxon>
        <taxon>Chordata</taxon>
        <taxon>Craniata</taxon>
        <taxon>Vertebrata</taxon>
        <taxon>Euteleostomi</taxon>
        <taxon>Actinopterygii</taxon>
        <taxon>Neopterygii</taxon>
        <taxon>Teleostei</taxon>
        <taxon>Neoteleostei</taxon>
        <taxon>Acanthomorphata</taxon>
        <taxon>Carangaria</taxon>
        <taxon>Pleuronectiformes</taxon>
        <taxon>Pleuronectoidei</taxon>
        <taxon>Scophthalmidae</taxon>
        <taxon>Scophthalmus</taxon>
    </lineage>
</organism>